<evidence type="ECO:0000256" key="4">
    <source>
        <dbReference type="ARBA" id="ARBA00023033"/>
    </source>
</evidence>
<dbReference type="NCBIfam" id="TIGR03619">
    <property type="entry name" value="F420_Rv2161c"/>
    <property type="match status" value="1"/>
</dbReference>
<dbReference type="PANTHER" id="PTHR42847">
    <property type="entry name" value="ALKANESULFONATE MONOOXYGENASE"/>
    <property type="match status" value="1"/>
</dbReference>
<accession>A0ABT4BCS6</accession>
<evidence type="ECO:0000256" key="3">
    <source>
        <dbReference type="ARBA" id="ARBA00023002"/>
    </source>
</evidence>
<evidence type="ECO:0000256" key="1">
    <source>
        <dbReference type="ARBA" id="ARBA00022630"/>
    </source>
</evidence>
<organism evidence="6 7">
    <name type="scientific">Paractinoplanes pyxinae</name>
    <dbReference type="NCBI Taxonomy" id="2997416"/>
    <lineage>
        <taxon>Bacteria</taxon>
        <taxon>Bacillati</taxon>
        <taxon>Actinomycetota</taxon>
        <taxon>Actinomycetes</taxon>
        <taxon>Micromonosporales</taxon>
        <taxon>Micromonosporaceae</taxon>
        <taxon>Paractinoplanes</taxon>
    </lineage>
</organism>
<dbReference type="GO" id="GO:0016491">
    <property type="term" value="F:oxidoreductase activity"/>
    <property type="evidence" value="ECO:0007669"/>
    <property type="project" value="UniProtKB-KW"/>
</dbReference>
<evidence type="ECO:0000313" key="7">
    <source>
        <dbReference type="Proteomes" id="UP001151002"/>
    </source>
</evidence>
<reference evidence="6" key="1">
    <citation type="submission" date="2022-11" db="EMBL/GenBank/DDBJ databases">
        <authorList>
            <person name="Somphong A."/>
            <person name="Phongsopitanun W."/>
        </authorList>
    </citation>
    <scope>NUCLEOTIDE SEQUENCE</scope>
    <source>
        <strain evidence="6">Pm04-4</strain>
    </source>
</reference>
<dbReference type="EMBL" id="JAPNTZ010000019">
    <property type="protein sequence ID" value="MCY1144322.1"/>
    <property type="molecule type" value="Genomic_DNA"/>
</dbReference>
<keyword evidence="4" id="KW-0503">Monooxygenase</keyword>
<comment type="caution">
    <text evidence="6">The sequence shown here is derived from an EMBL/GenBank/DDBJ whole genome shotgun (WGS) entry which is preliminary data.</text>
</comment>
<dbReference type="InterPro" id="IPR036661">
    <property type="entry name" value="Luciferase-like_sf"/>
</dbReference>
<proteinExistence type="predicted"/>
<keyword evidence="1" id="KW-0285">Flavoprotein</keyword>
<name>A0ABT4BCS6_9ACTN</name>
<evidence type="ECO:0000259" key="5">
    <source>
        <dbReference type="Pfam" id="PF00296"/>
    </source>
</evidence>
<dbReference type="Pfam" id="PF00296">
    <property type="entry name" value="Bac_luciferase"/>
    <property type="match status" value="1"/>
</dbReference>
<keyword evidence="2" id="KW-0288">FMN</keyword>
<dbReference type="Gene3D" id="3.20.20.30">
    <property type="entry name" value="Luciferase-like domain"/>
    <property type="match status" value="1"/>
</dbReference>
<dbReference type="Proteomes" id="UP001151002">
    <property type="component" value="Unassembled WGS sequence"/>
</dbReference>
<dbReference type="InterPro" id="IPR019921">
    <property type="entry name" value="Lucif-like_OxRdtase_Rv2161c"/>
</dbReference>
<keyword evidence="3 6" id="KW-0560">Oxidoreductase</keyword>
<gene>
    <name evidence="6" type="ORF">OWR29_40545</name>
</gene>
<evidence type="ECO:0000256" key="2">
    <source>
        <dbReference type="ARBA" id="ARBA00022643"/>
    </source>
</evidence>
<evidence type="ECO:0000313" key="6">
    <source>
        <dbReference type="EMBL" id="MCY1144322.1"/>
    </source>
</evidence>
<dbReference type="InterPro" id="IPR011251">
    <property type="entry name" value="Luciferase-like_dom"/>
</dbReference>
<dbReference type="RefSeq" id="WP_267568896.1">
    <property type="nucleotide sequence ID" value="NZ_JAPNTZ010000019.1"/>
</dbReference>
<keyword evidence="7" id="KW-1185">Reference proteome</keyword>
<dbReference type="EC" id="1.-.-.-" evidence="6"/>
<dbReference type="PANTHER" id="PTHR42847:SF4">
    <property type="entry name" value="ALKANESULFONATE MONOOXYGENASE-RELATED"/>
    <property type="match status" value="1"/>
</dbReference>
<sequence>MKIGINLPQTTSYDLAADVTVFAKAAEGLGFDSLWAYDRLLTPEDQSGRHGLYGMADVPWPERYGYTTDPLITLALAAAVTERVELGTGILVAPLYGPVRLAKSLAALDAASGGRVIAGLGAGWSVDEFEAAAPRPIGERGAALDEFLDVAAAVWGPDPVSFDNGRYRVSPSRFNPKPVRRIPIVLGGRGEAALERIARRADGWLPTGMPAAAVQETLTRLRQMAEKRGRDPYEINCVFQVGITDLGELGRVVDDLGALERAGVGHAYVTLPSAAANVAELLEAAGELSARLRGR</sequence>
<protein>
    <submittedName>
        <fullName evidence="6">TIGR03619 family F420-dependent LLM class oxidoreductase</fullName>
        <ecNumber evidence="6">1.-.-.-</ecNumber>
    </submittedName>
</protein>
<dbReference type="InterPro" id="IPR050172">
    <property type="entry name" value="SsuD_RutA_monooxygenase"/>
</dbReference>
<dbReference type="SUPFAM" id="SSF51679">
    <property type="entry name" value="Bacterial luciferase-like"/>
    <property type="match status" value="1"/>
</dbReference>
<feature type="domain" description="Luciferase-like" evidence="5">
    <location>
        <begin position="16"/>
        <end position="241"/>
    </location>
</feature>